<accession>A0AAD5Q4U1</accession>
<dbReference type="AlphaFoldDB" id="A0AAD5Q4U1"/>
<keyword evidence="3 5" id="KW-1133">Transmembrane helix</keyword>
<feature type="transmembrane region" description="Helical" evidence="5">
    <location>
        <begin position="12"/>
        <end position="33"/>
    </location>
</feature>
<keyword evidence="7" id="KW-1185">Reference proteome</keyword>
<evidence type="ECO:0000256" key="3">
    <source>
        <dbReference type="ARBA" id="ARBA00022989"/>
    </source>
</evidence>
<organism evidence="6 7">
    <name type="scientific">Pythium insidiosum</name>
    <name type="common">Pythiosis disease agent</name>
    <dbReference type="NCBI Taxonomy" id="114742"/>
    <lineage>
        <taxon>Eukaryota</taxon>
        <taxon>Sar</taxon>
        <taxon>Stramenopiles</taxon>
        <taxon>Oomycota</taxon>
        <taxon>Peronosporomycetes</taxon>
        <taxon>Pythiales</taxon>
        <taxon>Pythiaceae</taxon>
        <taxon>Pythium</taxon>
    </lineage>
</organism>
<evidence type="ECO:0000256" key="2">
    <source>
        <dbReference type="ARBA" id="ARBA00022692"/>
    </source>
</evidence>
<feature type="transmembrane region" description="Helical" evidence="5">
    <location>
        <begin position="87"/>
        <end position="108"/>
    </location>
</feature>
<dbReference type="InterPro" id="IPR018499">
    <property type="entry name" value="Tetraspanin/Peripherin"/>
</dbReference>
<dbReference type="GO" id="GO:0016020">
    <property type="term" value="C:membrane"/>
    <property type="evidence" value="ECO:0007669"/>
    <property type="project" value="UniProtKB-SubCell"/>
</dbReference>
<protein>
    <submittedName>
        <fullName evidence="6">Uncharacterized protein</fullName>
    </submittedName>
</protein>
<dbReference type="Proteomes" id="UP001209570">
    <property type="component" value="Unassembled WGS sequence"/>
</dbReference>
<proteinExistence type="predicted"/>
<reference evidence="6" key="1">
    <citation type="submission" date="2021-12" db="EMBL/GenBank/DDBJ databases">
        <title>Prjna785345.</title>
        <authorList>
            <person name="Rujirawat T."/>
            <person name="Krajaejun T."/>
        </authorList>
    </citation>
    <scope>NUCLEOTIDE SEQUENCE</scope>
    <source>
        <strain evidence="6">Pi057C3</strain>
    </source>
</reference>
<feature type="transmembrane region" description="Helical" evidence="5">
    <location>
        <begin position="58"/>
        <end position="80"/>
    </location>
</feature>
<keyword evidence="2 5" id="KW-0812">Transmembrane</keyword>
<sequence>MGSGRHVVVNLAKVLLLLVNMAFMVSGCLLVYFSHRVRASGWLEAFKGDYAWVGDSTLLFMLVLGAVVISLSALGCFGAWLQSRVLLLVYAVLLVIAAALFVVVAVGASKARGTANDWAAKAFPAASEESSVGGNFNRLYCYAQVKYYCEAPAAEIVQLLGLQGVPPSVLGAFSVTNLCQSAAPPEQLQQLCDVCKAVAQYANYVPVSDWAGASCPRTAANQGWCAQLLLQGKPGEVFSANAPYAGCRGAFLELVAKWTGVLLAGAIVVSLTIVAMLGFACLVRNGTQRYKDDESFIRYKDDESFIVDSPSPRGHARY</sequence>
<evidence type="ECO:0000256" key="1">
    <source>
        <dbReference type="ARBA" id="ARBA00004141"/>
    </source>
</evidence>
<name>A0AAD5Q4U1_PYTIN</name>
<dbReference type="EMBL" id="JAKCXM010000243">
    <property type="protein sequence ID" value="KAJ0397643.1"/>
    <property type="molecule type" value="Genomic_DNA"/>
</dbReference>
<evidence type="ECO:0000256" key="4">
    <source>
        <dbReference type="ARBA" id="ARBA00023136"/>
    </source>
</evidence>
<keyword evidence="4 5" id="KW-0472">Membrane</keyword>
<dbReference type="PRINTS" id="PR00259">
    <property type="entry name" value="TMFOUR"/>
</dbReference>
<feature type="transmembrane region" description="Helical" evidence="5">
    <location>
        <begin position="261"/>
        <end position="283"/>
    </location>
</feature>
<evidence type="ECO:0000313" key="7">
    <source>
        <dbReference type="Proteomes" id="UP001209570"/>
    </source>
</evidence>
<evidence type="ECO:0000313" key="6">
    <source>
        <dbReference type="EMBL" id="KAJ0397643.1"/>
    </source>
</evidence>
<evidence type="ECO:0000256" key="5">
    <source>
        <dbReference type="SAM" id="Phobius"/>
    </source>
</evidence>
<comment type="caution">
    <text evidence="6">The sequence shown here is derived from an EMBL/GenBank/DDBJ whole genome shotgun (WGS) entry which is preliminary data.</text>
</comment>
<gene>
    <name evidence="6" type="ORF">P43SY_000167</name>
</gene>
<comment type="subcellular location">
    <subcellularLocation>
        <location evidence="1">Membrane</location>
        <topology evidence="1">Multi-pass membrane protein</topology>
    </subcellularLocation>
</comment>
<dbReference type="Pfam" id="PF00335">
    <property type="entry name" value="Tetraspanin"/>
    <property type="match status" value="1"/>
</dbReference>
<dbReference type="PROSITE" id="PS51257">
    <property type="entry name" value="PROKAR_LIPOPROTEIN"/>
    <property type="match status" value="1"/>
</dbReference>